<keyword evidence="1" id="KW-1133">Transmembrane helix</keyword>
<accession>A0ABN3XNC1</accession>
<keyword evidence="1" id="KW-0472">Membrane</keyword>
<evidence type="ECO:0000313" key="3">
    <source>
        <dbReference type="Proteomes" id="UP001500403"/>
    </source>
</evidence>
<protein>
    <recommendedName>
        <fullName evidence="4">MFS transporter</fullName>
    </recommendedName>
</protein>
<dbReference type="EMBL" id="BAAAUD010000108">
    <property type="protein sequence ID" value="GAA2972568.1"/>
    <property type="molecule type" value="Genomic_DNA"/>
</dbReference>
<evidence type="ECO:0008006" key="4">
    <source>
        <dbReference type="Google" id="ProtNLM"/>
    </source>
</evidence>
<keyword evidence="1" id="KW-0812">Transmembrane</keyword>
<feature type="transmembrane region" description="Helical" evidence="1">
    <location>
        <begin position="51"/>
        <end position="71"/>
    </location>
</feature>
<name>A0ABN3XNC1_9ACTN</name>
<evidence type="ECO:0000313" key="2">
    <source>
        <dbReference type="EMBL" id="GAA2972568.1"/>
    </source>
</evidence>
<feature type="transmembrane region" description="Helical" evidence="1">
    <location>
        <begin position="21"/>
        <end position="39"/>
    </location>
</feature>
<reference evidence="2 3" key="1">
    <citation type="journal article" date="2019" name="Int. J. Syst. Evol. Microbiol.">
        <title>The Global Catalogue of Microorganisms (GCM) 10K type strain sequencing project: providing services to taxonomists for standard genome sequencing and annotation.</title>
        <authorList>
            <consortium name="The Broad Institute Genomics Platform"/>
            <consortium name="The Broad Institute Genome Sequencing Center for Infectious Disease"/>
            <person name="Wu L."/>
            <person name="Ma J."/>
        </authorList>
    </citation>
    <scope>NUCLEOTIDE SEQUENCE [LARGE SCALE GENOMIC DNA]</scope>
    <source>
        <strain evidence="2 3">JCM 9088</strain>
    </source>
</reference>
<gene>
    <name evidence="2" type="ORF">GCM10010446_66390</name>
</gene>
<evidence type="ECO:0000256" key="1">
    <source>
        <dbReference type="SAM" id="Phobius"/>
    </source>
</evidence>
<dbReference type="Proteomes" id="UP001500403">
    <property type="component" value="Unassembled WGS sequence"/>
</dbReference>
<keyword evidence="3" id="KW-1185">Reference proteome</keyword>
<proteinExistence type="predicted"/>
<organism evidence="2 3">
    <name type="scientific">Streptomyces enissocaesilis</name>
    <dbReference type="NCBI Taxonomy" id="332589"/>
    <lineage>
        <taxon>Bacteria</taxon>
        <taxon>Bacillati</taxon>
        <taxon>Actinomycetota</taxon>
        <taxon>Actinomycetes</taxon>
        <taxon>Kitasatosporales</taxon>
        <taxon>Streptomycetaceae</taxon>
        <taxon>Streptomyces</taxon>
        <taxon>Streptomyces rochei group</taxon>
    </lineage>
</organism>
<sequence length="74" mass="7926">MTDPRCAVMTDARLRHGRASLELSFFAQGVALALLMTRLPAVQDRYGISDGLLPVFLVAVPVLAGPEASVLSSW</sequence>
<comment type="caution">
    <text evidence="2">The sequence shown here is derived from an EMBL/GenBank/DDBJ whole genome shotgun (WGS) entry which is preliminary data.</text>
</comment>